<dbReference type="PROSITE" id="PS51175">
    <property type="entry name" value="CBM6"/>
    <property type="match status" value="1"/>
</dbReference>
<evidence type="ECO:0000313" key="5">
    <source>
        <dbReference type="Proteomes" id="UP000327000"/>
    </source>
</evidence>
<feature type="compositionally biased region" description="Basic and acidic residues" evidence="1">
    <location>
        <begin position="153"/>
        <end position="179"/>
    </location>
</feature>
<evidence type="ECO:0000256" key="2">
    <source>
        <dbReference type="SAM" id="Phobius"/>
    </source>
</evidence>
<feature type="region of interest" description="Disordered" evidence="1">
    <location>
        <begin position="132"/>
        <end position="179"/>
    </location>
</feature>
<dbReference type="Proteomes" id="UP000327000">
    <property type="component" value="Unassembled WGS sequence"/>
</dbReference>
<dbReference type="EMBL" id="VOKX01000001">
    <property type="protein sequence ID" value="KAB7852643.1"/>
    <property type="molecule type" value="Genomic_DNA"/>
</dbReference>
<dbReference type="InterPro" id="IPR008979">
    <property type="entry name" value="Galactose-bd-like_sf"/>
</dbReference>
<evidence type="ECO:0000313" key="4">
    <source>
        <dbReference type="EMBL" id="KAB7852643.1"/>
    </source>
</evidence>
<keyword evidence="5" id="KW-1185">Reference proteome</keyword>
<feature type="compositionally biased region" description="Pro residues" evidence="1">
    <location>
        <begin position="93"/>
        <end position="104"/>
    </location>
</feature>
<gene>
    <name evidence="4" type="ORF">FRZ00_00025</name>
</gene>
<accession>A0A5N5WGV8</accession>
<feature type="domain" description="CBM6" evidence="3">
    <location>
        <begin position="175"/>
        <end position="300"/>
    </location>
</feature>
<dbReference type="Gene3D" id="2.60.120.260">
    <property type="entry name" value="Galactose-binding domain-like"/>
    <property type="match status" value="1"/>
</dbReference>
<keyword evidence="2" id="KW-0472">Membrane</keyword>
<protein>
    <recommendedName>
        <fullName evidence="3">CBM6 domain-containing protein</fullName>
    </recommendedName>
</protein>
<keyword evidence="2" id="KW-0812">Transmembrane</keyword>
<feature type="region of interest" description="Disordered" evidence="1">
    <location>
        <begin position="1"/>
        <end position="107"/>
    </location>
</feature>
<dbReference type="AlphaFoldDB" id="A0A5N5WGV8"/>
<feature type="transmembrane region" description="Helical" evidence="2">
    <location>
        <begin position="111"/>
        <end position="132"/>
    </location>
</feature>
<dbReference type="SUPFAM" id="SSF49785">
    <property type="entry name" value="Galactose-binding domain-like"/>
    <property type="match status" value="1"/>
</dbReference>
<organism evidence="4 5">
    <name type="scientific">Streptomyces mobaraensis</name>
    <name type="common">Streptoverticillium mobaraense</name>
    <dbReference type="NCBI Taxonomy" id="35621"/>
    <lineage>
        <taxon>Bacteria</taxon>
        <taxon>Bacillati</taxon>
        <taxon>Actinomycetota</taxon>
        <taxon>Actinomycetes</taxon>
        <taxon>Kitasatosporales</taxon>
        <taxon>Streptomycetaceae</taxon>
        <taxon>Streptomyces</taxon>
    </lineage>
</organism>
<evidence type="ECO:0000256" key="1">
    <source>
        <dbReference type="SAM" id="MobiDB-lite"/>
    </source>
</evidence>
<name>A0A5N5WGV8_STRMB</name>
<keyword evidence="2" id="KW-1133">Transmembrane helix</keyword>
<reference evidence="4 5" key="1">
    <citation type="journal article" date="2019" name="Microb. Cell Fact.">
        <title>Exploring novel herbicidin analogues by transcriptional regulator overexpression and MS/MS molecular networking.</title>
        <authorList>
            <person name="Shi Y."/>
            <person name="Gu R."/>
            <person name="Li Y."/>
            <person name="Wang X."/>
            <person name="Ren W."/>
            <person name="Li X."/>
            <person name="Wang L."/>
            <person name="Xie Y."/>
            <person name="Hong B."/>
        </authorList>
    </citation>
    <scope>NUCLEOTIDE SEQUENCE [LARGE SCALE GENOMIC DNA]</scope>
    <source>
        <strain evidence="4 5">US-43</strain>
    </source>
</reference>
<dbReference type="GO" id="GO:0030246">
    <property type="term" value="F:carbohydrate binding"/>
    <property type="evidence" value="ECO:0007669"/>
    <property type="project" value="InterPro"/>
</dbReference>
<sequence>MTAGNNGNGKPEDEDPFGYLYRSEGGDQGTDAAASAPQPGVPRTSYNQVRPVGSRQYTPQQGGGTYGAGMPAPQQPTPHYAAPETLPGGAPRHPGPPPGAPGPQRPKRRGLLIAAIAVVVVVAGGIGAAVYANQGDGDDGKSTTAQQTPSGKPSEKPEKKDGKDDEKKPSNKPVLDLDRSAASLRLGGGASTAKSVKGAPSEGGVYVVMKPGASIEWNDVTVNGEGRYTVWLDYGAPGGDVAGTLWINGEKLTTAKLKSWSGTDWSHTFNWVSLKGGKNDIKLTCDSGNCNANVARIRVFPGEVSKAP</sequence>
<evidence type="ECO:0000259" key="3">
    <source>
        <dbReference type="PROSITE" id="PS51175"/>
    </source>
</evidence>
<proteinExistence type="predicted"/>
<dbReference type="InterPro" id="IPR005084">
    <property type="entry name" value="CBM6"/>
</dbReference>
<dbReference type="OrthoDB" id="190883at2"/>
<dbReference type="RefSeq" id="WP_152262040.1">
    <property type="nucleotide sequence ID" value="NZ_VOKX01000001.1"/>
</dbReference>
<comment type="caution">
    <text evidence="4">The sequence shown here is derived from an EMBL/GenBank/DDBJ whole genome shotgun (WGS) entry which is preliminary data.</text>
</comment>